<dbReference type="PANTHER" id="PTHR42790:SF19">
    <property type="entry name" value="KYNURENINE_ALPHA-AMINOADIPATE AMINOTRANSFERASE, MITOCHONDRIAL"/>
    <property type="match status" value="1"/>
</dbReference>
<keyword evidence="4 8" id="KW-0032">Aminotransferase</keyword>
<gene>
    <name evidence="8" type="ORF">CZ674_12825</name>
</gene>
<evidence type="ECO:0000256" key="1">
    <source>
        <dbReference type="ARBA" id="ARBA00001933"/>
    </source>
</evidence>
<dbReference type="FunFam" id="3.40.640.10:FF:000053">
    <property type="entry name" value="Aminotransferase, class I"/>
    <property type="match status" value="1"/>
</dbReference>
<sequence length="399" mass="43470">MTHTLPFARRTDQFVGSVIDSSTSLLASQTHDIVKFAMGAPGEDLIPVEQLDAIAGRYAQGRFDYGETAGEPKLIEQIVDLTQQHGAPTDDDRVIVTTGAMQGLDIAFKLFVDPGDLVIVEGPTYTNGIATALSYGARVLEAPTDAQGLVVDALPDLVKFAGQKPKVIYCIPNFQNPTGTTLPGDRRRRLLELADEWNAVIVDDDPYGILRFEGEAEPTFHQLHPGNERIFSVRTFSKLLAPGLRVGWIDADPSLKPLIIAAKQAMDTCTPVPTQHLVADFIAEGHLQSHLDRVVPLYRERRDRMRDVLASTFGDDAVATNPSGGFFLWLTLQGELASRDSSALMPDAIRDGVAYIPGPAFSSRGDFRNQLRLCFATNEPARINEGVARLAGTLYATAQ</sequence>
<dbReference type="PANTHER" id="PTHR42790">
    <property type="entry name" value="AMINOTRANSFERASE"/>
    <property type="match status" value="1"/>
</dbReference>
<comment type="similarity">
    <text evidence="2">Belongs to the class-I pyridoxal-phosphate-dependent aminotransferase family.</text>
</comment>
<dbReference type="Gene3D" id="3.40.640.10">
    <property type="entry name" value="Type I PLP-dependent aspartate aminotransferase-like (Major domain)"/>
    <property type="match status" value="1"/>
</dbReference>
<accession>A0A1R4GKW5</accession>
<dbReference type="GO" id="GO:0030170">
    <property type="term" value="F:pyridoxal phosphate binding"/>
    <property type="evidence" value="ECO:0007669"/>
    <property type="project" value="InterPro"/>
</dbReference>
<evidence type="ECO:0000256" key="2">
    <source>
        <dbReference type="ARBA" id="ARBA00007441"/>
    </source>
</evidence>
<dbReference type="AlphaFoldDB" id="A0A1R4GKW5"/>
<feature type="domain" description="Aminotransferase class I/classII large" evidence="7">
    <location>
        <begin position="57"/>
        <end position="390"/>
    </location>
</feature>
<dbReference type="Proteomes" id="UP000195787">
    <property type="component" value="Unassembled WGS sequence"/>
</dbReference>
<dbReference type="GO" id="GO:1901605">
    <property type="term" value="P:alpha-amino acid metabolic process"/>
    <property type="evidence" value="ECO:0007669"/>
    <property type="project" value="TreeGrafter"/>
</dbReference>
<dbReference type="InterPro" id="IPR004839">
    <property type="entry name" value="Aminotransferase_I/II_large"/>
</dbReference>
<evidence type="ECO:0000256" key="3">
    <source>
        <dbReference type="ARBA" id="ARBA00011738"/>
    </source>
</evidence>
<dbReference type="InterPro" id="IPR015422">
    <property type="entry name" value="PyrdxlP-dep_Trfase_small"/>
</dbReference>
<dbReference type="Gene3D" id="3.90.1150.10">
    <property type="entry name" value="Aspartate Aminotransferase, domain 1"/>
    <property type="match status" value="1"/>
</dbReference>
<proteinExistence type="inferred from homology"/>
<evidence type="ECO:0000313" key="9">
    <source>
        <dbReference type="Proteomes" id="UP000195787"/>
    </source>
</evidence>
<dbReference type="OrthoDB" id="199743at2"/>
<dbReference type="InterPro" id="IPR015424">
    <property type="entry name" value="PyrdxlP-dep_Trfase"/>
</dbReference>
<evidence type="ECO:0000256" key="5">
    <source>
        <dbReference type="ARBA" id="ARBA00022679"/>
    </source>
</evidence>
<keyword evidence="5 8" id="KW-0808">Transferase</keyword>
<evidence type="ECO:0000256" key="4">
    <source>
        <dbReference type="ARBA" id="ARBA00022576"/>
    </source>
</evidence>
<dbReference type="RefSeq" id="WP_086992939.1">
    <property type="nucleotide sequence ID" value="NZ_FUHU01000046.1"/>
</dbReference>
<dbReference type="InterPro" id="IPR015421">
    <property type="entry name" value="PyrdxlP-dep_Trfase_major"/>
</dbReference>
<name>A0A1R4GKW5_9MICO</name>
<dbReference type="GeneID" id="303174094"/>
<organism evidence="8 9">
    <name type="scientific">Agrococcus casei LMG 22410</name>
    <dbReference type="NCBI Taxonomy" id="1255656"/>
    <lineage>
        <taxon>Bacteria</taxon>
        <taxon>Bacillati</taxon>
        <taxon>Actinomycetota</taxon>
        <taxon>Actinomycetes</taxon>
        <taxon>Micrococcales</taxon>
        <taxon>Microbacteriaceae</taxon>
        <taxon>Agrococcus</taxon>
    </lineage>
</organism>
<dbReference type="CDD" id="cd00609">
    <property type="entry name" value="AAT_like"/>
    <property type="match status" value="1"/>
</dbReference>
<evidence type="ECO:0000259" key="7">
    <source>
        <dbReference type="Pfam" id="PF00155"/>
    </source>
</evidence>
<dbReference type="Pfam" id="PF00155">
    <property type="entry name" value="Aminotran_1_2"/>
    <property type="match status" value="1"/>
</dbReference>
<evidence type="ECO:0000313" key="8">
    <source>
        <dbReference type="EMBL" id="SJM68838.1"/>
    </source>
</evidence>
<dbReference type="EC" id="2.6.1.1" evidence="8"/>
<reference evidence="8 9" key="1">
    <citation type="submission" date="2017-02" db="EMBL/GenBank/DDBJ databases">
        <authorList>
            <person name="Peterson S.W."/>
        </authorList>
    </citation>
    <scope>NUCLEOTIDE SEQUENCE [LARGE SCALE GENOMIC DNA]</scope>
    <source>
        <strain evidence="8 9">LMG 22410</strain>
    </source>
</reference>
<evidence type="ECO:0000256" key="6">
    <source>
        <dbReference type="ARBA" id="ARBA00022898"/>
    </source>
</evidence>
<dbReference type="InterPro" id="IPR050859">
    <property type="entry name" value="Class-I_PLP-dep_aminotransf"/>
</dbReference>
<dbReference type="EMBL" id="FUHU01000046">
    <property type="protein sequence ID" value="SJM68838.1"/>
    <property type="molecule type" value="Genomic_DNA"/>
</dbReference>
<keyword evidence="6" id="KW-0663">Pyridoxal phosphate</keyword>
<dbReference type="SUPFAM" id="SSF53383">
    <property type="entry name" value="PLP-dependent transferases"/>
    <property type="match status" value="1"/>
</dbReference>
<dbReference type="GO" id="GO:0004069">
    <property type="term" value="F:L-aspartate:2-oxoglutarate aminotransferase activity"/>
    <property type="evidence" value="ECO:0007669"/>
    <property type="project" value="UniProtKB-EC"/>
</dbReference>
<comment type="cofactor">
    <cofactor evidence="1">
        <name>pyridoxal 5'-phosphate</name>
        <dbReference type="ChEBI" id="CHEBI:597326"/>
    </cofactor>
</comment>
<keyword evidence="9" id="KW-1185">Reference proteome</keyword>
<protein>
    <submittedName>
        <fullName evidence="8">Transcriptional regulator, GntR family domain / Aspartate aminotransferase</fullName>
        <ecNumber evidence="8">2.6.1.1</ecNumber>
    </submittedName>
</protein>
<comment type="subunit">
    <text evidence="3">Homodimer.</text>
</comment>